<evidence type="ECO:0000256" key="2">
    <source>
        <dbReference type="ARBA" id="ARBA00022617"/>
    </source>
</evidence>
<dbReference type="PROSITE" id="PS01001">
    <property type="entry name" value="SDH_CYT_2"/>
    <property type="match status" value="1"/>
</dbReference>
<organism evidence="10">
    <name type="scientific">Amblyomma cajennense</name>
    <name type="common">Cayenne tick</name>
    <name type="synonym">Acarus cajennensis</name>
    <dbReference type="NCBI Taxonomy" id="34607"/>
    <lineage>
        <taxon>Eukaryota</taxon>
        <taxon>Metazoa</taxon>
        <taxon>Ecdysozoa</taxon>
        <taxon>Arthropoda</taxon>
        <taxon>Chelicerata</taxon>
        <taxon>Arachnida</taxon>
        <taxon>Acari</taxon>
        <taxon>Parasitiformes</taxon>
        <taxon>Ixodida</taxon>
        <taxon>Ixodoidea</taxon>
        <taxon>Ixodidae</taxon>
        <taxon>Amblyomminae</taxon>
        <taxon>Amblyomma</taxon>
    </lineage>
</organism>
<feature type="transmembrane region" description="Helical" evidence="8">
    <location>
        <begin position="174"/>
        <end position="193"/>
    </location>
</feature>
<dbReference type="GO" id="GO:0006099">
    <property type="term" value="P:tricarboxylic acid cycle"/>
    <property type="evidence" value="ECO:0007669"/>
    <property type="project" value="InterPro"/>
</dbReference>
<keyword evidence="2" id="KW-0349">Heme</keyword>
<evidence type="ECO:0000256" key="6">
    <source>
        <dbReference type="ARBA" id="ARBA00023004"/>
    </source>
</evidence>
<name>A0A023FED0_AMBCJ</name>
<keyword evidence="9" id="KW-0732">Signal</keyword>
<evidence type="ECO:0000256" key="5">
    <source>
        <dbReference type="ARBA" id="ARBA00022989"/>
    </source>
</evidence>
<feature type="signal peptide" evidence="9">
    <location>
        <begin position="1"/>
        <end position="21"/>
    </location>
</feature>
<feature type="transmembrane region" description="Helical" evidence="8">
    <location>
        <begin position="136"/>
        <end position="154"/>
    </location>
</feature>
<dbReference type="GO" id="GO:0016020">
    <property type="term" value="C:membrane"/>
    <property type="evidence" value="ECO:0007669"/>
    <property type="project" value="UniProtKB-SubCell"/>
</dbReference>
<dbReference type="InterPro" id="IPR000701">
    <property type="entry name" value="SuccDH_FuR_B_TM-su"/>
</dbReference>
<dbReference type="GO" id="GO:0046872">
    <property type="term" value="F:metal ion binding"/>
    <property type="evidence" value="ECO:0007669"/>
    <property type="project" value="UniProtKB-KW"/>
</dbReference>
<evidence type="ECO:0000256" key="3">
    <source>
        <dbReference type="ARBA" id="ARBA00022692"/>
    </source>
</evidence>
<keyword evidence="5 8" id="KW-1133">Transmembrane helix</keyword>
<evidence type="ECO:0000256" key="1">
    <source>
        <dbReference type="ARBA" id="ARBA00004141"/>
    </source>
</evidence>
<dbReference type="AlphaFoldDB" id="A0A023FED0"/>
<dbReference type="EMBL" id="GBBK01005313">
    <property type="protein sequence ID" value="JAC19169.1"/>
    <property type="molecule type" value="mRNA"/>
</dbReference>
<evidence type="ECO:0000256" key="4">
    <source>
        <dbReference type="ARBA" id="ARBA00022723"/>
    </source>
</evidence>
<dbReference type="CDD" id="cd03499">
    <property type="entry name" value="SQR_TypeC_SdhC"/>
    <property type="match status" value="1"/>
</dbReference>
<evidence type="ECO:0000256" key="8">
    <source>
        <dbReference type="SAM" id="Phobius"/>
    </source>
</evidence>
<accession>A0A023FED0</accession>
<dbReference type="PROSITE" id="PS01000">
    <property type="entry name" value="SDH_CYT_1"/>
    <property type="match status" value="1"/>
</dbReference>
<dbReference type="InterPro" id="IPR018495">
    <property type="entry name" value="Succ_DH_cyt_bsu_CS"/>
</dbReference>
<dbReference type="Gene3D" id="1.20.1300.10">
    <property type="entry name" value="Fumarate reductase/succinate dehydrogenase, transmembrane subunit"/>
    <property type="match status" value="1"/>
</dbReference>
<dbReference type="NCBIfam" id="TIGR02970">
    <property type="entry name" value="succ_dehyd_cytB"/>
    <property type="match status" value="1"/>
</dbReference>
<dbReference type="InterPro" id="IPR014314">
    <property type="entry name" value="Succ_DH_cytb556"/>
</dbReference>
<feature type="transmembrane region" description="Helical" evidence="8">
    <location>
        <begin position="94"/>
        <end position="116"/>
    </location>
</feature>
<dbReference type="PANTHER" id="PTHR10978:SF5">
    <property type="entry name" value="SUCCINATE DEHYDROGENASE CYTOCHROME B560 SUBUNIT, MITOCHONDRIAL"/>
    <property type="match status" value="1"/>
</dbReference>
<dbReference type="PANTHER" id="PTHR10978">
    <property type="entry name" value="SUCCINATE DEHYDROGENASE CYTOCHROME B560 SUBUNIT"/>
    <property type="match status" value="1"/>
</dbReference>
<feature type="non-terminal residue" evidence="10">
    <location>
        <position position="1"/>
    </location>
</feature>
<dbReference type="GO" id="GO:0005739">
    <property type="term" value="C:mitochondrion"/>
    <property type="evidence" value="ECO:0007669"/>
    <property type="project" value="GOC"/>
</dbReference>
<feature type="chain" id="PRO_5001514914" evidence="9">
    <location>
        <begin position="22"/>
        <end position="194"/>
    </location>
</feature>
<dbReference type="GO" id="GO:0009055">
    <property type="term" value="F:electron transfer activity"/>
    <property type="evidence" value="ECO:0007669"/>
    <property type="project" value="InterPro"/>
</dbReference>
<evidence type="ECO:0000313" key="10">
    <source>
        <dbReference type="EMBL" id="JAC19169.1"/>
    </source>
</evidence>
<sequence>LKELHSVGLLLVVCKVPSVAATKNEEQLANRASALSLLRPATALPTACLAPMSGMSPKQAAATEHFFSKNKSLNRPLSPHLSIYAPQMTSMLSLTHRATGCGMAAFVYGMGVMPLVCSHHFPHYVEALKAMHISPILTFPVKLGLAFALCYHTFNGMRHMAWDLGLGFGLKELYASGYFVIALSLALGAVLAFK</sequence>
<dbReference type="InterPro" id="IPR034804">
    <property type="entry name" value="SQR/QFR_C/D"/>
</dbReference>
<keyword evidence="6" id="KW-0408">Iron</keyword>
<keyword evidence="3 8" id="KW-0812">Transmembrane</keyword>
<comment type="subcellular location">
    <subcellularLocation>
        <location evidence="1">Membrane</location>
        <topology evidence="1">Multi-pass membrane protein</topology>
    </subcellularLocation>
</comment>
<keyword evidence="7 8" id="KW-0472">Membrane</keyword>
<reference evidence="10" key="1">
    <citation type="submission" date="2014-03" db="EMBL/GenBank/DDBJ databases">
        <title>The sialotranscriptome of Amblyomma triste, Amblyomma parvum and Amblyomma cajennense ticks, uncovered by 454-based RNA-seq.</title>
        <authorList>
            <person name="Garcia G.R."/>
            <person name="Gardinassi L.G."/>
            <person name="Ribeiro J.M."/>
            <person name="Anatriello E."/>
            <person name="Ferreira B.R."/>
            <person name="Moreira H.N."/>
            <person name="Mafra C."/>
            <person name="Olegario M.M."/>
            <person name="Szabo P.J."/>
            <person name="Miranda-Santos I.K."/>
            <person name="Maruyama S.R."/>
        </authorList>
    </citation>
    <scope>NUCLEOTIDE SEQUENCE</scope>
    <source>
        <strain evidence="10">Uberlandia</strain>
        <tissue evidence="10">Salivary glands</tissue>
    </source>
</reference>
<dbReference type="GO" id="GO:0006121">
    <property type="term" value="P:mitochondrial electron transport, succinate to ubiquinone"/>
    <property type="evidence" value="ECO:0007669"/>
    <property type="project" value="TreeGrafter"/>
</dbReference>
<proteinExistence type="evidence at transcript level"/>
<dbReference type="SUPFAM" id="SSF81343">
    <property type="entry name" value="Fumarate reductase respiratory complex transmembrane subunits"/>
    <property type="match status" value="1"/>
</dbReference>
<evidence type="ECO:0000256" key="9">
    <source>
        <dbReference type="SAM" id="SignalP"/>
    </source>
</evidence>
<evidence type="ECO:0000256" key="7">
    <source>
        <dbReference type="ARBA" id="ARBA00023136"/>
    </source>
</evidence>
<keyword evidence="4" id="KW-0479">Metal-binding</keyword>
<dbReference type="Pfam" id="PF01127">
    <property type="entry name" value="Sdh_cyt"/>
    <property type="match status" value="1"/>
</dbReference>
<protein>
    <submittedName>
        <fullName evidence="10">Putative succinate dehydrogenase cytochrome b subunit</fullName>
    </submittedName>
</protein>